<dbReference type="AlphaFoldDB" id="A0A3M6UHZ3"/>
<dbReference type="PANTHER" id="PTHR10383:SF9">
    <property type="entry name" value="SERINE INCORPORATOR, ISOFORM F"/>
    <property type="match status" value="1"/>
</dbReference>
<name>A0A3M6UHZ3_POCDA</name>
<evidence type="ECO:0000256" key="2">
    <source>
        <dbReference type="ARBA" id="ARBA00006665"/>
    </source>
</evidence>
<dbReference type="Pfam" id="PF03348">
    <property type="entry name" value="Serinc"/>
    <property type="match status" value="2"/>
</dbReference>
<dbReference type="Proteomes" id="UP000275408">
    <property type="component" value="Unassembled WGS sequence"/>
</dbReference>
<feature type="transmembrane region" description="Helical" evidence="6">
    <location>
        <begin position="172"/>
        <end position="192"/>
    </location>
</feature>
<feature type="transmembrane region" description="Helical" evidence="6">
    <location>
        <begin position="297"/>
        <end position="317"/>
    </location>
</feature>
<dbReference type="EMBL" id="RCHS01001484">
    <property type="protein sequence ID" value="RMX53255.1"/>
    <property type="molecule type" value="Genomic_DNA"/>
</dbReference>
<feature type="transmembrane region" description="Helical" evidence="6">
    <location>
        <begin position="256"/>
        <end position="276"/>
    </location>
</feature>
<sequence length="323" mass="35202">MGAVLGVCSAATCAANIACCCGSAACSLCCNACPSCKNSTSTRIVYSIFLLFGLILSCIVLIPGIREEMDKIPKFCEKEDKICDSLVGYLAVYRICFAMAAFFFFFCLIMYGVKSSKDPRSGIQNGFWGLKVLIYVGLIVGAFFIPTGTFVEGTANPSCNPFVNADPSVKSVDNQAIIGVVVMFLMVVYASVRTASSSQVGKLGMSNPAASATGSTEATTLREEGGANSDINLMEEGNRQQVYDDEQDQVAYSYSFYHFMLFLASLYVMMTLTNWYKPESSNIHNLTNSSVAVWIKITSSWMGLLLFIWTLIAPVLFPDRDFD</sequence>
<keyword evidence="8" id="KW-1185">Reference proteome</keyword>
<proteinExistence type="inferred from homology"/>
<evidence type="ECO:0000256" key="3">
    <source>
        <dbReference type="ARBA" id="ARBA00022692"/>
    </source>
</evidence>
<reference evidence="7 8" key="1">
    <citation type="journal article" date="2018" name="Sci. Rep.">
        <title>Comparative analysis of the Pocillopora damicornis genome highlights role of immune system in coral evolution.</title>
        <authorList>
            <person name="Cunning R."/>
            <person name="Bay R.A."/>
            <person name="Gillette P."/>
            <person name="Baker A.C."/>
            <person name="Traylor-Knowles N."/>
        </authorList>
    </citation>
    <scope>NUCLEOTIDE SEQUENCE [LARGE SCALE GENOMIC DNA]</scope>
    <source>
        <strain evidence="7">RSMAS</strain>
        <tissue evidence="7">Whole animal</tissue>
    </source>
</reference>
<dbReference type="OrthoDB" id="5963193at2759"/>
<comment type="similarity">
    <text evidence="2">Belongs to the TDE1 family.</text>
</comment>
<keyword evidence="4 6" id="KW-1133">Transmembrane helix</keyword>
<dbReference type="GO" id="GO:0016020">
    <property type="term" value="C:membrane"/>
    <property type="evidence" value="ECO:0007669"/>
    <property type="project" value="UniProtKB-SubCell"/>
</dbReference>
<keyword evidence="5 6" id="KW-0472">Membrane</keyword>
<keyword evidence="3 6" id="KW-0812">Transmembrane</keyword>
<evidence type="ECO:0008006" key="9">
    <source>
        <dbReference type="Google" id="ProtNLM"/>
    </source>
</evidence>
<comment type="subcellular location">
    <subcellularLocation>
        <location evidence="1">Membrane</location>
        <topology evidence="1">Multi-pass membrane protein</topology>
    </subcellularLocation>
</comment>
<organism evidence="7 8">
    <name type="scientific">Pocillopora damicornis</name>
    <name type="common">Cauliflower coral</name>
    <name type="synonym">Millepora damicornis</name>
    <dbReference type="NCBI Taxonomy" id="46731"/>
    <lineage>
        <taxon>Eukaryota</taxon>
        <taxon>Metazoa</taxon>
        <taxon>Cnidaria</taxon>
        <taxon>Anthozoa</taxon>
        <taxon>Hexacorallia</taxon>
        <taxon>Scleractinia</taxon>
        <taxon>Astrocoeniina</taxon>
        <taxon>Pocilloporidae</taxon>
        <taxon>Pocillopora</taxon>
    </lineage>
</organism>
<dbReference type="PANTHER" id="PTHR10383">
    <property type="entry name" value="SERINE INCORPORATOR"/>
    <property type="match status" value="1"/>
</dbReference>
<protein>
    <recommendedName>
        <fullName evidence="9">Serine incorporator 5</fullName>
    </recommendedName>
</protein>
<evidence type="ECO:0000256" key="6">
    <source>
        <dbReference type="SAM" id="Phobius"/>
    </source>
</evidence>
<accession>A0A3M6UHZ3</accession>
<dbReference type="InterPro" id="IPR005016">
    <property type="entry name" value="TDE1/TMS"/>
</dbReference>
<feature type="transmembrane region" description="Helical" evidence="6">
    <location>
        <begin position="132"/>
        <end position="151"/>
    </location>
</feature>
<feature type="transmembrane region" description="Helical" evidence="6">
    <location>
        <begin position="42"/>
        <end position="65"/>
    </location>
</feature>
<evidence type="ECO:0000256" key="5">
    <source>
        <dbReference type="ARBA" id="ARBA00023136"/>
    </source>
</evidence>
<evidence type="ECO:0000313" key="7">
    <source>
        <dbReference type="EMBL" id="RMX53255.1"/>
    </source>
</evidence>
<comment type="caution">
    <text evidence="7">The sequence shown here is derived from an EMBL/GenBank/DDBJ whole genome shotgun (WGS) entry which is preliminary data.</text>
</comment>
<feature type="transmembrane region" description="Helical" evidence="6">
    <location>
        <begin position="86"/>
        <end position="112"/>
    </location>
</feature>
<evidence type="ECO:0000256" key="4">
    <source>
        <dbReference type="ARBA" id="ARBA00022989"/>
    </source>
</evidence>
<evidence type="ECO:0000313" key="8">
    <source>
        <dbReference type="Proteomes" id="UP000275408"/>
    </source>
</evidence>
<gene>
    <name evidence="7" type="ORF">pdam_00022758</name>
</gene>
<evidence type="ECO:0000256" key="1">
    <source>
        <dbReference type="ARBA" id="ARBA00004141"/>
    </source>
</evidence>